<feature type="non-terminal residue" evidence="1">
    <location>
        <position position="1"/>
    </location>
</feature>
<evidence type="ECO:0000313" key="1">
    <source>
        <dbReference type="EMBL" id="CAJ0566329.1"/>
    </source>
</evidence>
<proteinExistence type="predicted"/>
<keyword evidence="2" id="KW-1185">Reference proteome</keyword>
<sequence>MAIAAEFISLLPVETLQGLAAVNEDKSLDHMEKILALPQSPPNPAVPADVRAKLTAIHDEKGLSLKGRLEKTRAVLATLPADVHEKMNAVKA</sequence>
<dbReference type="AlphaFoldDB" id="A0AA36CC87"/>
<dbReference type="Proteomes" id="UP001177023">
    <property type="component" value="Unassembled WGS sequence"/>
</dbReference>
<organism evidence="1 2">
    <name type="scientific">Mesorhabditis spiculigera</name>
    <dbReference type="NCBI Taxonomy" id="96644"/>
    <lineage>
        <taxon>Eukaryota</taxon>
        <taxon>Metazoa</taxon>
        <taxon>Ecdysozoa</taxon>
        <taxon>Nematoda</taxon>
        <taxon>Chromadorea</taxon>
        <taxon>Rhabditida</taxon>
        <taxon>Rhabditina</taxon>
        <taxon>Rhabditomorpha</taxon>
        <taxon>Rhabditoidea</taxon>
        <taxon>Rhabditidae</taxon>
        <taxon>Mesorhabditinae</taxon>
        <taxon>Mesorhabditis</taxon>
    </lineage>
</organism>
<evidence type="ECO:0000313" key="2">
    <source>
        <dbReference type="Proteomes" id="UP001177023"/>
    </source>
</evidence>
<dbReference type="EMBL" id="CATQJA010001217">
    <property type="protein sequence ID" value="CAJ0566329.1"/>
    <property type="molecule type" value="Genomic_DNA"/>
</dbReference>
<reference evidence="1" key="1">
    <citation type="submission" date="2023-06" db="EMBL/GenBank/DDBJ databases">
        <authorList>
            <person name="Delattre M."/>
        </authorList>
    </citation>
    <scope>NUCLEOTIDE SEQUENCE</scope>
    <source>
        <strain evidence="1">AF72</strain>
    </source>
</reference>
<accession>A0AA36CC87</accession>
<protein>
    <submittedName>
        <fullName evidence="1">Uncharacterized protein</fullName>
    </submittedName>
</protein>
<comment type="caution">
    <text evidence="1">The sequence shown here is derived from an EMBL/GenBank/DDBJ whole genome shotgun (WGS) entry which is preliminary data.</text>
</comment>
<gene>
    <name evidence="1" type="ORF">MSPICULIGERA_LOCUS4939</name>
</gene>
<name>A0AA36CC87_9BILA</name>